<proteinExistence type="inferred from homology"/>
<sequence>MTKVAIMGATGYAALELIKILLRNPDVEIVALTSRSEESPHISEIHPCLTGRLDLCCEALTPAEIAERSDFVFCALPHVASMEVIPDLLAEGCRVVDLSADYRLSDPAVYEKWYHHVHIDPTRLGSTVYGLPELWAEKIPDADLIANPGCYTSTAILGLAPLMATGLIEPTGIIIDAKSGVSGAGRNPKLGTLYPECNESITAYGVGTHRHTPEIEEVLTTVGGKEVKVTFTPHLTPMNRGILATMYPRLTKAVSREELLGVYQTFYEGKPFVRIIDAIPATKNVSGTNYCDISVQFAGDQLIVFSATDNLIKGAAGVAVQNFNLMAGYPETTGLIV</sequence>
<dbReference type="UniPathway" id="UPA00068">
    <property type="reaction ID" value="UER00108"/>
</dbReference>
<dbReference type="GO" id="GO:0051287">
    <property type="term" value="F:NAD binding"/>
    <property type="evidence" value="ECO:0007669"/>
    <property type="project" value="InterPro"/>
</dbReference>
<comment type="caution">
    <text evidence="9">The sequence shown here is derived from an EMBL/GenBank/DDBJ whole genome shotgun (WGS) entry which is preliminary data.</text>
</comment>
<keyword evidence="2 7" id="KW-0055">Arginine biosynthesis</keyword>
<dbReference type="CDD" id="cd23934">
    <property type="entry name" value="AGPR_1_C"/>
    <property type="match status" value="1"/>
</dbReference>
<dbReference type="NCBIfam" id="TIGR01850">
    <property type="entry name" value="argC"/>
    <property type="match status" value="1"/>
</dbReference>
<dbReference type="FunFam" id="3.30.360.10:FF:000014">
    <property type="entry name" value="N-acetyl-gamma-glutamyl-phosphate reductase"/>
    <property type="match status" value="1"/>
</dbReference>
<dbReference type="InterPro" id="IPR058924">
    <property type="entry name" value="AGPR_dimerisation_dom"/>
</dbReference>
<evidence type="ECO:0000256" key="7">
    <source>
        <dbReference type="HAMAP-Rule" id="MF_00150"/>
    </source>
</evidence>
<comment type="pathway">
    <text evidence="1 7">Amino-acid biosynthesis; L-arginine biosynthesis; N(2)-acetyl-L-ornithine from L-glutamate: step 3/4.</text>
</comment>
<keyword evidence="7" id="KW-0963">Cytoplasm</keyword>
<evidence type="ECO:0000256" key="5">
    <source>
        <dbReference type="ARBA" id="ARBA00023002"/>
    </source>
</evidence>
<keyword evidence="4 7" id="KW-0521">NADP</keyword>
<accession>A0A3D3QYX8</accession>
<dbReference type="SUPFAM" id="SSF55347">
    <property type="entry name" value="Glyceraldehyde-3-phosphate dehydrogenase-like, C-terminal domain"/>
    <property type="match status" value="1"/>
</dbReference>
<comment type="function">
    <text evidence="7">Catalyzes the NADPH-dependent reduction of N-acetyl-5-glutamyl phosphate to yield N-acetyl-L-glutamate 5-semialdehyde.</text>
</comment>
<dbReference type="SUPFAM" id="SSF51735">
    <property type="entry name" value="NAD(P)-binding Rossmann-fold domains"/>
    <property type="match status" value="1"/>
</dbReference>
<evidence type="ECO:0000256" key="3">
    <source>
        <dbReference type="ARBA" id="ARBA00022605"/>
    </source>
</evidence>
<comment type="similarity">
    <text evidence="7">Belongs to the NAGSA dehydrogenase family. Type 1 subfamily.</text>
</comment>
<dbReference type="CDD" id="cd17895">
    <property type="entry name" value="AGPR_1_N"/>
    <property type="match status" value="1"/>
</dbReference>
<organism evidence="9 10">
    <name type="scientific">Gimesia maris</name>
    <dbReference type="NCBI Taxonomy" id="122"/>
    <lineage>
        <taxon>Bacteria</taxon>
        <taxon>Pseudomonadati</taxon>
        <taxon>Planctomycetota</taxon>
        <taxon>Planctomycetia</taxon>
        <taxon>Planctomycetales</taxon>
        <taxon>Planctomycetaceae</taxon>
        <taxon>Gimesia</taxon>
    </lineage>
</organism>
<evidence type="ECO:0000256" key="1">
    <source>
        <dbReference type="ARBA" id="ARBA00004862"/>
    </source>
</evidence>
<dbReference type="SMART" id="SM00859">
    <property type="entry name" value="Semialdhyde_dh"/>
    <property type="match status" value="1"/>
</dbReference>
<dbReference type="Gene3D" id="3.40.50.720">
    <property type="entry name" value="NAD(P)-binding Rossmann-like Domain"/>
    <property type="match status" value="1"/>
</dbReference>
<gene>
    <name evidence="7" type="primary">argC</name>
    <name evidence="9" type="ORF">DIT97_01495</name>
</gene>
<name>A0A3D3QYX8_9PLAN</name>
<dbReference type="GO" id="GO:0005737">
    <property type="term" value="C:cytoplasm"/>
    <property type="evidence" value="ECO:0007669"/>
    <property type="project" value="UniProtKB-SubCell"/>
</dbReference>
<protein>
    <recommendedName>
        <fullName evidence="7">N-acetyl-gamma-glutamyl-phosphate reductase</fullName>
        <shortName evidence="7">AGPR</shortName>
        <ecNumber evidence="7">1.2.1.38</ecNumber>
    </recommendedName>
    <alternativeName>
        <fullName evidence="7">N-acetyl-glutamate semialdehyde dehydrogenase</fullName>
        <shortName evidence="7">NAGSA dehydrogenase</shortName>
    </alternativeName>
</protein>
<dbReference type="PANTHER" id="PTHR32338">
    <property type="entry name" value="N-ACETYL-GAMMA-GLUTAMYL-PHOSPHATE REDUCTASE, CHLOROPLASTIC-RELATED-RELATED"/>
    <property type="match status" value="1"/>
</dbReference>
<reference evidence="9 10" key="1">
    <citation type="journal article" date="2018" name="Nat. Biotechnol.">
        <title>A standardized bacterial taxonomy based on genome phylogeny substantially revises the tree of life.</title>
        <authorList>
            <person name="Parks D.H."/>
            <person name="Chuvochina M."/>
            <person name="Waite D.W."/>
            <person name="Rinke C."/>
            <person name="Skarshewski A."/>
            <person name="Chaumeil P.A."/>
            <person name="Hugenholtz P."/>
        </authorList>
    </citation>
    <scope>NUCLEOTIDE SEQUENCE [LARGE SCALE GENOMIC DNA]</scope>
    <source>
        <strain evidence="9">UBA9375</strain>
    </source>
</reference>
<dbReference type="InterPro" id="IPR050085">
    <property type="entry name" value="AGPR"/>
</dbReference>
<evidence type="ECO:0000256" key="2">
    <source>
        <dbReference type="ARBA" id="ARBA00022571"/>
    </source>
</evidence>
<evidence type="ECO:0000256" key="4">
    <source>
        <dbReference type="ARBA" id="ARBA00022857"/>
    </source>
</evidence>
<feature type="active site" evidence="7">
    <location>
        <position position="150"/>
    </location>
</feature>
<keyword evidence="3 7" id="KW-0028">Amino-acid biosynthesis</keyword>
<keyword evidence="5 7" id="KW-0560">Oxidoreductase</keyword>
<feature type="domain" description="Semialdehyde dehydrogenase NAD-binding" evidence="8">
    <location>
        <begin position="3"/>
        <end position="142"/>
    </location>
</feature>
<comment type="catalytic activity">
    <reaction evidence="6 7">
        <text>N-acetyl-L-glutamate 5-semialdehyde + phosphate + NADP(+) = N-acetyl-L-glutamyl 5-phosphate + NADPH + H(+)</text>
        <dbReference type="Rhea" id="RHEA:21588"/>
        <dbReference type="ChEBI" id="CHEBI:15378"/>
        <dbReference type="ChEBI" id="CHEBI:29123"/>
        <dbReference type="ChEBI" id="CHEBI:43474"/>
        <dbReference type="ChEBI" id="CHEBI:57783"/>
        <dbReference type="ChEBI" id="CHEBI:57936"/>
        <dbReference type="ChEBI" id="CHEBI:58349"/>
        <dbReference type="EC" id="1.2.1.38"/>
    </reaction>
</comment>
<dbReference type="EMBL" id="DQAY01000011">
    <property type="protein sequence ID" value="HCO21791.1"/>
    <property type="molecule type" value="Genomic_DNA"/>
</dbReference>
<dbReference type="HAMAP" id="MF_00150">
    <property type="entry name" value="ArgC_type1"/>
    <property type="match status" value="1"/>
</dbReference>
<evidence type="ECO:0000256" key="6">
    <source>
        <dbReference type="ARBA" id="ARBA00050557"/>
    </source>
</evidence>
<dbReference type="Proteomes" id="UP000263642">
    <property type="component" value="Unassembled WGS sequence"/>
</dbReference>
<dbReference type="Pfam" id="PF22698">
    <property type="entry name" value="Semialdhyde_dhC_1"/>
    <property type="match status" value="1"/>
</dbReference>
<dbReference type="InterPro" id="IPR036291">
    <property type="entry name" value="NAD(P)-bd_dom_sf"/>
</dbReference>
<dbReference type="InterPro" id="IPR000534">
    <property type="entry name" value="Semialdehyde_DH_NAD-bd"/>
</dbReference>
<evidence type="ECO:0000259" key="8">
    <source>
        <dbReference type="SMART" id="SM00859"/>
    </source>
</evidence>
<dbReference type="InterPro" id="IPR000706">
    <property type="entry name" value="AGPR_type-1"/>
</dbReference>
<dbReference type="AlphaFoldDB" id="A0A3D3QYX8"/>
<dbReference type="PANTHER" id="PTHR32338:SF10">
    <property type="entry name" value="N-ACETYL-GAMMA-GLUTAMYL-PHOSPHATE REDUCTASE, CHLOROPLASTIC-RELATED"/>
    <property type="match status" value="1"/>
</dbReference>
<dbReference type="Pfam" id="PF01118">
    <property type="entry name" value="Semialdhyde_dh"/>
    <property type="match status" value="1"/>
</dbReference>
<dbReference type="Gene3D" id="3.30.360.10">
    <property type="entry name" value="Dihydrodipicolinate Reductase, domain 2"/>
    <property type="match status" value="1"/>
</dbReference>
<evidence type="ECO:0000313" key="10">
    <source>
        <dbReference type="Proteomes" id="UP000263642"/>
    </source>
</evidence>
<dbReference type="GO" id="GO:0070401">
    <property type="term" value="F:NADP+ binding"/>
    <property type="evidence" value="ECO:0007669"/>
    <property type="project" value="InterPro"/>
</dbReference>
<dbReference type="EC" id="1.2.1.38" evidence="7"/>
<evidence type="ECO:0000313" key="9">
    <source>
        <dbReference type="EMBL" id="HCO21791.1"/>
    </source>
</evidence>
<dbReference type="GO" id="GO:0006526">
    <property type="term" value="P:L-arginine biosynthetic process"/>
    <property type="evidence" value="ECO:0007669"/>
    <property type="project" value="UniProtKB-UniRule"/>
</dbReference>
<dbReference type="GO" id="GO:0003942">
    <property type="term" value="F:N-acetyl-gamma-glutamyl-phosphate reductase activity"/>
    <property type="evidence" value="ECO:0007669"/>
    <property type="project" value="UniProtKB-UniRule"/>
</dbReference>
<comment type="subcellular location">
    <subcellularLocation>
        <location evidence="7">Cytoplasm</location>
    </subcellularLocation>
</comment>